<reference evidence="1" key="1">
    <citation type="journal article" date="2014" name="Front. Microbiol.">
        <title>High frequency of phylogenetically diverse reductive dehalogenase-homologous genes in deep subseafloor sedimentary metagenomes.</title>
        <authorList>
            <person name="Kawai M."/>
            <person name="Futagami T."/>
            <person name="Toyoda A."/>
            <person name="Takaki Y."/>
            <person name="Nishi S."/>
            <person name="Hori S."/>
            <person name="Arai W."/>
            <person name="Tsubouchi T."/>
            <person name="Morono Y."/>
            <person name="Uchiyama I."/>
            <person name="Ito T."/>
            <person name="Fujiyama A."/>
            <person name="Inagaki F."/>
            <person name="Takami H."/>
        </authorList>
    </citation>
    <scope>NUCLEOTIDE SEQUENCE</scope>
    <source>
        <strain evidence="1">Expedition CK06-06</strain>
    </source>
</reference>
<dbReference type="EMBL" id="BART01040568">
    <property type="protein sequence ID" value="GAH30092.1"/>
    <property type="molecule type" value="Genomic_DNA"/>
</dbReference>
<organism evidence="1">
    <name type="scientific">marine sediment metagenome</name>
    <dbReference type="NCBI Taxonomy" id="412755"/>
    <lineage>
        <taxon>unclassified sequences</taxon>
        <taxon>metagenomes</taxon>
        <taxon>ecological metagenomes</taxon>
    </lineage>
</organism>
<feature type="non-terminal residue" evidence="1">
    <location>
        <position position="32"/>
    </location>
</feature>
<evidence type="ECO:0000313" key="1">
    <source>
        <dbReference type="EMBL" id="GAH30092.1"/>
    </source>
</evidence>
<proteinExistence type="predicted"/>
<protein>
    <submittedName>
        <fullName evidence="1">Uncharacterized protein</fullName>
    </submittedName>
</protein>
<name>X1EBW8_9ZZZZ</name>
<sequence>MSEKKQKEQIENLEEFAGKTASIMDKRLAFIP</sequence>
<gene>
    <name evidence="1" type="ORF">S01H4_65939</name>
</gene>
<comment type="caution">
    <text evidence="1">The sequence shown here is derived from an EMBL/GenBank/DDBJ whole genome shotgun (WGS) entry which is preliminary data.</text>
</comment>
<accession>X1EBW8</accession>
<dbReference type="AlphaFoldDB" id="X1EBW8"/>